<dbReference type="GO" id="GO:0003676">
    <property type="term" value="F:nucleic acid binding"/>
    <property type="evidence" value="ECO:0007669"/>
    <property type="project" value="InterPro"/>
</dbReference>
<reference evidence="2 3" key="1">
    <citation type="journal article" date="2015" name="Nature">
        <title>rRNA introns, odd ribosomes, and small enigmatic genomes across a large radiation of phyla.</title>
        <authorList>
            <person name="Brown C.T."/>
            <person name="Hug L.A."/>
            <person name="Thomas B.C."/>
            <person name="Sharon I."/>
            <person name="Castelle C.J."/>
            <person name="Singh A."/>
            <person name="Wilkins M.J."/>
            <person name="Williams K.H."/>
            <person name="Banfield J.F."/>
        </authorList>
    </citation>
    <scope>NUCLEOTIDE SEQUENCE [LARGE SCALE GENOMIC DNA]</scope>
</reference>
<dbReference type="Pfam" id="PF00075">
    <property type="entry name" value="RNase_H"/>
    <property type="match status" value="1"/>
</dbReference>
<dbReference type="PROSITE" id="PS50879">
    <property type="entry name" value="RNASE_H_1"/>
    <property type="match status" value="1"/>
</dbReference>
<dbReference type="Proteomes" id="UP000034333">
    <property type="component" value="Unassembled WGS sequence"/>
</dbReference>
<evidence type="ECO:0000259" key="1">
    <source>
        <dbReference type="PROSITE" id="PS50879"/>
    </source>
</evidence>
<proteinExistence type="predicted"/>
<dbReference type="EMBL" id="LBTN01000022">
    <property type="protein sequence ID" value="KKQ40252.1"/>
    <property type="molecule type" value="Genomic_DNA"/>
</dbReference>
<gene>
    <name evidence="2" type="ORF">US58_C0022G0001</name>
</gene>
<protein>
    <submittedName>
        <fullName evidence="2">Ribonuclease H</fullName>
    </submittedName>
</protein>
<evidence type="ECO:0000313" key="3">
    <source>
        <dbReference type="Proteomes" id="UP000034333"/>
    </source>
</evidence>
<feature type="domain" description="RNase H type-1" evidence="1">
    <location>
        <begin position="1"/>
        <end position="67"/>
    </location>
</feature>
<dbReference type="Gene3D" id="3.30.420.10">
    <property type="entry name" value="Ribonuclease H-like superfamily/Ribonuclease H"/>
    <property type="match status" value="1"/>
</dbReference>
<name>A0A0G0HDH8_9BACT</name>
<sequence>MKLVTYTDGGARGNPGPAATGVVIKDSGGKILAAYGEYLGEQTNNYAEYAALISALKKAHELGGTEI</sequence>
<dbReference type="InterPro" id="IPR012337">
    <property type="entry name" value="RNaseH-like_sf"/>
</dbReference>
<dbReference type="SUPFAM" id="SSF53098">
    <property type="entry name" value="Ribonuclease H-like"/>
    <property type="match status" value="1"/>
</dbReference>
<organism evidence="2 3">
    <name type="scientific">Candidatus Magasanikbacteria bacterium GW2011_GWA2_37_8</name>
    <dbReference type="NCBI Taxonomy" id="1619036"/>
    <lineage>
        <taxon>Bacteria</taxon>
        <taxon>Candidatus Magasanikiibacteriota</taxon>
    </lineage>
</organism>
<dbReference type="AlphaFoldDB" id="A0A0G0HDH8"/>
<accession>A0A0G0HDH8</accession>
<evidence type="ECO:0000313" key="2">
    <source>
        <dbReference type="EMBL" id="KKQ40252.1"/>
    </source>
</evidence>
<dbReference type="InterPro" id="IPR036397">
    <property type="entry name" value="RNaseH_sf"/>
</dbReference>
<dbReference type="STRING" id="1619036.US58_C0022G0001"/>
<dbReference type="GO" id="GO:0004523">
    <property type="term" value="F:RNA-DNA hybrid ribonuclease activity"/>
    <property type="evidence" value="ECO:0007669"/>
    <property type="project" value="InterPro"/>
</dbReference>
<dbReference type="InterPro" id="IPR002156">
    <property type="entry name" value="RNaseH_domain"/>
</dbReference>
<comment type="caution">
    <text evidence="2">The sequence shown here is derived from an EMBL/GenBank/DDBJ whole genome shotgun (WGS) entry which is preliminary data.</text>
</comment>
<feature type="non-terminal residue" evidence="2">
    <location>
        <position position="67"/>
    </location>
</feature>